<dbReference type="Proteomes" id="UP001492380">
    <property type="component" value="Unassembled WGS sequence"/>
</dbReference>
<dbReference type="PROSITE" id="PS00820">
    <property type="entry name" value="GLUCOAMYLASE"/>
    <property type="match status" value="1"/>
</dbReference>
<dbReference type="InterPro" id="IPR000165">
    <property type="entry name" value="Glucoamylase"/>
</dbReference>
<keyword evidence="13" id="KW-1185">Reference proteome</keyword>
<keyword evidence="6" id="KW-0326">Glycosidase</keyword>
<dbReference type="PANTHER" id="PTHR31616:SF9">
    <property type="entry name" value="GLUCOAMYLASE, INTRACELLULAR SPORULATION-SPECIFIC"/>
    <property type="match status" value="1"/>
</dbReference>
<reference evidence="12 13" key="1">
    <citation type="submission" date="2024-04" db="EMBL/GenBank/DDBJ databases">
        <title>Phyllosticta paracitricarpa is synonymous to the EU quarantine fungus P. citricarpa based on phylogenomic analyses.</title>
        <authorList>
            <consortium name="Lawrence Berkeley National Laboratory"/>
            <person name="Van Ingen-Buijs V.A."/>
            <person name="Van Westerhoven A.C."/>
            <person name="Haridas S."/>
            <person name="Skiadas P."/>
            <person name="Martin F."/>
            <person name="Groenewald J.Z."/>
            <person name="Crous P.W."/>
            <person name="Seidl M.F."/>
        </authorList>
    </citation>
    <scope>NUCLEOTIDE SEQUENCE [LARGE SCALE GENOMIC DNA]</scope>
    <source>
        <strain evidence="12 13">CBS 123374</strain>
    </source>
</reference>
<evidence type="ECO:0000256" key="3">
    <source>
        <dbReference type="ARBA" id="ARBA00012593"/>
    </source>
</evidence>
<evidence type="ECO:0000256" key="6">
    <source>
        <dbReference type="ARBA" id="ARBA00023295"/>
    </source>
</evidence>
<keyword evidence="5" id="KW-0119">Carbohydrate metabolism</keyword>
<dbReference type="Gene3D" id="1.50.10.10">
    <property type="match status" value="1"/>
</dbReference>
<keyword evidence="4" id="KW-0378">Hydrolase</keyword>
<organism evidence="12 13">
    <name type="scientific">Phyllosticta capitalensis</name>
    <dbReference type="NCBI Taxonomy" id="121624"/>
    <lineage>
        <taxon>Eukaryota</taxon>
        <taxon>Fungi</taxon>
        <taxon>Dikarya</taxon>
        <taxon>Ascomycota</taxon>
        <taxon>Pezizomycotina</taxon>
        <taxon>Dothideomycetes</taxon>
        <taxon>Dothideomycetes incertae sedis</taxon>
        <taxon>Botryosphaeriales</taxon>
        <taxon>Phyllostictaceae</taxon>
        <taxon>Phyllosticta</taxon>
    </lineage>
</organism>
<name>A0ABR1YRB9_9PEZI</name>
<evidence type="ECO:0000313" key="13">
    <source>
        <dbReference type="Proteomes" id="UP001492380"/>
    </source>
</evidence>
<evidence type="ECO:0000256" key="7">
    <source>
        <dbReference type="ARBA" id="ARBA00023326"/>
    </source>
</evidence>
<dbReference type="InterPro" id="IPR046966">
    <property type="entry name" value="Glucoamylase_active_site"/>
</dbReference>
<dbReference type="EMBL" id="JBBWRZ010000005">
    <property type="protein sequence ID" value="KAK8235984.1"/>
    <property type="molecule type" value="Genomic_DNA"/>
</dbReference>
<evidence type="ECO:0000256" key="4">
    <source>
        <dbReference type="ARBA" id="ARBA00022801"/>
    </source>
</evidence>
<evidence type="ECO:0000256" key="2">
    <source>
        <dbReference type="ARBA" id="ARBA00006188"/>
    </source>
</evidence>
<feature type="chain" id="PRO_5046381149" description="glucan 1,4-alpha-glucosidase" evidence="10">
    <location>
        <begin position="19"/>
        <end position="526"/>
    </location>
</feature>
<evidence type="ECO:0000256" key="1">
    <source>
        <dbReference type="ARBA" id="ARBA00001863"/>
    </source>
</evidence>
<evidence type="ECO:0000256" key="5">
    <source>
        <dbReference type="ARBA" id="ARBA00023277"/>
    </source>
</evidence>
<dbReference type="InterPro" id="IPR012341">
    <property type="entry name" value="6hp_glycosidase-like_sf"/>
</dbReference>
<comment type="caution">
    <text evidence="12">The sequence shown here is derived from an EMBL/GenBank/DDBJ whole genome shotgun (WGS) entry which is preliminary data.</text>
</comment>
<evidence type="ECO:0000259" key="11">
    <source>
        <dbReference type="Pfam" id="PF00723"/>
    </source>
</evidence>
<dbReference type="PRINTS" id="PR00736">
    <property type="entry name" value="GLHYDRLASE15"/>
</dbReference>
<dbReference type="Pfam" id="PF00723">
    <property type="entry name" value="Glyco_hydro_15"/>
    <property type="match status" value="1"/>
</dbReference>
<dbReference type="InterPro" id="IPR008928">
    <property type="entry name" value="6-hairpin_glycosidase_sf"/>
</dbReference>
<dbReference type="PANTHER" id="PTHR31616">
    <property type="entry name" value="TREHALASE"/>
    <property type="match status" value="1"/>
</dbReference>
<comment type="catalytic activity">
    <reaction evidence="1">
        <text>Hydrolysis of terminal (1-&gt;4)-linked alpha-D-glucose residues successively from non-reducing ends of the chains with release of beta-D-glucose.</text>
        <dbReference type="EC" id="3.2.1.3"/>
    </reaction>
</comment>
<keyword evidence="7" id="KW-0624">Polysaccharide degradation</keyword>
<dbReference type="InterPro" id="IPR011613">
    <property type="entry name" value="GH15-like"/>
</dbReference>
<proteinExistence type="inferred from homology"/>
<evidence type="ECO:0000256" key="9">
    <source>
        <dbReference type="ARBA" id="ARBA00033473"/>
    </source>
</evidence>
<feature type="signal peptide" evidence="10">
    <location>
        <begin position="1"/>
        <end position="18"/>
    </location>
</feature>
<dbReference type="SUPFAM" id="SSF48208">
    <property type="entry name" value="Six-hairpin glycosidases"/>
    <property type="match status" value="1"/>
</dbReference>
<evidence type="ECO:0000256" key="8">
    <source>
        <dbReference type="ARBA" id="ARBA00033442"/>
    </source>
</evidence>
<keyword evidence="10" id="KW-0732">Signal</keyword>
<evidence type="ECO:0000313" key="12">
    <source>
        <dbReference type="EMBL" id="KAK8235984.1"/>
    </source>
</evidence>
<feature type="domain" description="GH15-like" evidence="11">
    <location>
        <begin position="54"/>
        <end position="519"/>
    </location>
</feature>
<gene>
    <name evidence="12" type="ORF">HDK90DRAFT_261064</name>
</gene>
<comment type="similarity">
    <text evidence="2">Belongs to the glycosyl hydrolase 15 family.</text>
</comment>
<accession>A0ABR1YRB9</accession>
<dbReference type="EC" id="3.2.1.3" evidence="3"/>
<sequence>MLFADFVLLGALTSSSLALYIPSIQDAQKLLAQAPLHSSTALETWLQDEENISVDRLLANIAPFGRNAQGAAAGTVLASLSREHPNYYYQWIRDAAITMSTVIDLYNSDPSSYQSTDVILPTLESYAELSRRIQRTSNPSGDFTWPDLSGLGEPKFEVDGSPFTGNWGRPQRDGPALRASALMAYMQAYNTTHPGLWQSSNDDWFQNLYKAELPAHSVIKADLEYTARHWPDSGFDVWEEVQGRHFFTGMAQLRALRQGSNLAQLFQDPGAAAYYQVEADKLEQSMRKDFWDEEGGYIRATRGSDAEWQRSGMDCSVLLGSLHGQAADQTWPAVFPPHDDAVLASLLKLVTDQRDRFPVNAGSQDADPLRGVGIGRYPEDMYDGYEAKPAGGNPWFLCTSSVSEILYRTAAHLNQTGRLDFSSRGASFWNALVCGGKPASSHCPLPASKSSYSYTAADDTNVFETALERLVQVGDSFLDVVKTHANADGALSEQFDRYHGFERGATDLTWSYGAFLQAVRARKDVV</sequence>
<evidence type="ECO:0000256" key="10">
    <source>
        <dbReference type="SAM" id="SignalP"/>
    </source>
</evidence>
<protein>
    <recommendedName>
        <fullName evidence="3">glucan 1,4-alpha-glucosidase</fullName>
        <ecNumber evidence="3">3.2.1.3</ecNumber>
    </recommendedName>
    <alternativeName>
        <fullName evidence="9">1,4-alpha-D-glucan glucohydrolase</fullName>
    </alternativeName>
    <alternativeName>
        <fullName evidence="8">Glucan 1,4-alpha-glucosidase</fullName>
    </alternativeName>
</protein>